<dbReference type="HAMAP" id="MF_00073">
    <property type="entry name" value="NusB"/>
    <property type="match status" value="1"/>
</dbReference>
<dbReference type="AlphaFoldDB" id="A0A1F5B3L6"/>
<evidence type="ECO:0000256" key="7">
    <source>
        <dbReference type="SAM" id="MobiDB-lite"/>
    </source>
</evidence>
<gene>
    <name evidence="6" type="primary">nusB</name>
    <name evidence="9" type="ORF">A2819_02450</name>
</gene>
<comment type="similarity">
    <text evidence="1 6">Belongs to the NusB family.</text>
</comment>
<dbReference type="EMBL" id="MEYK01000018">
    <property type="protein sequence ID" value="OGD25209.1"/>
    <property type="molecule type" value="Genomic_DNA"/>
</dbReference>
<evidence type="ECO:0000256" key="6">
    <source>
        <dbReference type="HAMAP-Rule" id="MF_00073"/>
    </source>
</evidence>
<protein>
    <recommendedName>
        <fullName evidence="6">Transcription antitermination protein NusB</fullName>
    </recommendedName>
    <alternativeName>
        <fullName evidence="6">Antitermination factor NusB</fullName>
    </alternativeName>
</protein>
<organism evidence="9 10">
    <name type="scientific">Candidatus Azambacteria bacterium RIFCSPHIGHO2_01_FULL_40_24</name>
    <dbReference type="NCBI Taxonomy" id="1797301"/>
    <lineage>
        <taxon>Bacteria</taxon>
        <taxon>Candidatus Azamiibacteriota</taxon>
    </lineage>
</organism>
<evidence type="ECO:0000256" key="1">
    <source>
        <dbReference type="ARBA" id="ARBA00005952"/>
    </source>
</evidence>
<keyword evidence="4 6" id="KW-0805">Transcription regulation</keyword>
<dbReference type="InterPro" id="IPR011605">
    <property type="entry name" value="NusB_fam"/>
</dbReference>
<feature type="compositionally biased region" description="Basic and acidic residues" evidence="7">
    <location>
        <begin position="147"/>
        <end position="171"/>
    </location>
</feature>
<feature type="domain" description="NusB/RsmB/TIM44" evidence="8">
    <location>
        <begin position="7"/>
        <end position="142"/>
    </location>
</feature>
<dbReference type="InterPro" id="IPR006027">
    <property type="entry name" value="NusB_RsmB_TIM44"/>
</dbReference>
<evidence type="ECO:0000313" key="10">
    <source>
        <dbReference type="Proteomes" id="UP000176431"/>
    </source>
</evidence>
<name>A0A1F5B3L6_9BACT</name>
<evidence type="ECO:0000256" key="4">
    <source>
        <dbReference type="ARBA" id="ARBA00023015"/>
    </source>
</evidence>
<dbReference type="PANTHER" id="PTHR11078">
    <property type="entry name" value="N UTILIZATION SUBSTANCE PROTEIN B-RELATED"/>
    <property type="match status" value="1"/>
</dbReference>
<dbReference type="NCBIfam" id="TIGR01951">
    <property type="entry name" value="nusB"/>
    <property type="match status" value="1"/>
</dbReference>
<evidence type="ECO:0000256" key="3">
    <source>
        <dbReference type="ARBA" id="ARBA00022884"/>
    </source>
</evidence>
<dbReference type="GO" id="GO:0006353">
    <property type="term" value="P:DNA-templated transcription termination"/>
    <property type="evidence" value="ECO:0007669"/>
    <property type="project" value="UniProtKB-UniRule"/>
</dbReference>
<evidence type="ECO:0000256" key="2">
    <source>
        <dbReference type="ARBA" id="ARBA00022814"/>
    </source>
</evidence>
<dbReference type="CDD" id="cd00619">
    <property type="entry name" value="Terminator_NusB"/>
    <property type="match status" value="1"/>
</dbReference>
<keyword evidence="2 6" id="KW-0889">Transcription antitermination</keyword>
<dbReference type="GO" id="GO:0031564">
    <property type="term" value="P:transcription antitermination"/>
    <property type="evidence" value="ECO:0007669"/>
    <property type="project" value="UniProtKB-KW"/>
</dbReference>
<comment type="function">
    <text evidence="6">Involved in transcription antitermination. Required for transcription of ribosomal RNA (rRNA) genes. Binds specifically to the boxA antiterminator sequence of the ribosomal RNA (rrn) operons.</text>
</comment>
<dbReference type="SUPFAM" id="SSF48013">
    <property type="entry name" value="NusB-like"/>
    <property type="match status" value="1"/>
</dbReference>
<comment type="caution">
    <text evidence="9">The sequence shown here is derived from an EMBL/GenBank/DDBJ whole genome shotgun (WGS) entry which is preliminary data.</text>
</comment>
<evidence type="ECO:0000256" key="5">
    <source>
        <dbReference type="ARBA" id="ARBA00023163"/>
    </source>
</evidence>
<dbReference type="GO" id="GO:0003723">
    <property type="term" value="F:RNA binding"/>
    <property type="evidence" value="ECO:0007669"/>
    <property type="project" value="UniProtKB-UniRule"/>
</dbReference>
<dbReference type="PANTHER" id="PTHR11078:SF3">
    <property type="entry name" value="ANTITERMINATION NUSB DOMAIN-CONTAINING PROTEIN"/>
    <property type="match status" value="1"/>
</dbReference>
<sequence>MANRHLSRSIAMQTLYEWDFNSGLSAQAGKESKIEEILERNINEFAPGLEDDKFVRDLIKGVLENREKIDEIITKTAPEWPIEQVSLVDRNVLRLGIYELLFGKREEVPPKVAINEAIELAKSFGGETSGKFVNGVLGTIYRAIGEPGKDEGSPRRGKEMVEKKKEEKENG</sequence>
<dbReference type="Pfam" id="PF01029">
    <property type="entry name" value="NusB"/>
    <property type="match status" value="1"/>
</dbReference>
<reference evidence="9 10" key="1">
    <citation type="journal article" date="2016" name="Nat. Commun.">
        <title>Thousands of microbial genomes shed light on interconnected biogeochemical processes in an aquifer system.</title>
        <authorList>
            <person name="Anantharaman K."/>
            <person name="Brown C.T."/>
            <person name="Hug L.A."/>
            <person name="Sharon I."/>
            <person name="Castelle C.J."/>
            <person name="Probst A.J."/>
            <person name="Thomas B.C."/>
            <person name="Singh A."/>
            <person name="Wilkins M.J."/>
            <person name="Karaoz U."/>
            <person name="Brodie E.L."/>
            <person name="Williams K.H."/>
            <person name="Hubbard S.S."/>
            <person name="Banfield J.F."/>
        </authorList>
    </citation>
    <scope>NUCLEOTIDE SEQUENCE [LARGE SCALE GENOMIC DNA]</scope>
</reference>
<evidence type="ECO:0000259" key="8">
    <source>
        <dbReference type="Pfam" id="PF01029"/>
    </source>
</evidence>
<evidence type="ECO:0000313" key="9">
    <source>
        <dbReference type="EMBL" id="OGD25209.1"/>
    </source>
</evidence>
<dbReference type="Proteomes" id="UP000176431">
    <property type="component" value="Unassembled WGS sequence"/>
</dbReference>
<dbReference type="InterPro" id="IPR035926">
    <property type="entry name" value="NusB-like_sf"/>
</dbReference>
<accession>A0A1F5B3L6</accession>
<keyword evidence="3 6" id="KW-0694">RNA-binding</keyword>
<proteinExistence type="inferred from homology"/>
<feature type="region of interest" description="Disordered" evidence="7">
    <location>
        <begin position="144"/>
        <end position="171"/>
    </location>
</feature>
<dbReference type="GO" id="GO:0005829">
    <property type="term" value="C:cytosol"/>
    <property type="evidence" value="ECO:0007669"/>
    <property type="project" value="TreeGrafter"/>
</dbReference>
<dbReference type="Gene3D" id="1.10.940.10">
    <property type="entry name" value="NusB-like"/>
    <property type="match status" value="1"/>
</dbReference>
<keyword evidence="5 6" id="KW-0804">Transcription</keyword>